<dbReference type="EC" id="3.1.1.-" evidence="5"/>
<comment type="similarity">
    <text evidence="1 5">Belongs to the type-B carboxylesterase/lipase family.</text>
</comment>
<keyword evidence="4" id="KW-0325">Glycoprotein</keyword>
<protein>
    <recommendedName>
        <fullName evidence="5">Carboxylic ester hydrolase</fullName>
        <ecNumber evidence="5">3.1.1.-</ecNumber>
    </recommendedName>
</protein>
<dbReference type="PROSITE" id="PS00122">
    <property type="entry name" value="CARBOXYLESTERASE_B_1"/>
    <property type="match status" value="1"/>
</dbReference>
<feature type="non-terminal residue" evidence="7">
    <location>
        <position position="1"/>
    </location>
</feature>
<dbReference type="InParanoid" id="A0A067R105"/>
<evidence type="ECO:0000256" key="5">
    <source>
        <dbReference type="RuleBase" id="RU361235"/>
    </source>
</evidence>
<dbReference type="Proteomes" id="UP000027135">
    <property type="component" value="Unassembled WGS sequence"/>
</dbReference>
<evidence type="ECO:0000313" key="8">
    <source>
        <dbReference type="Proteomes" id="UP000027135"/>
    </source>
</evidence>
<dbReference type="GO" id="GO:0052689">
    <property type="term" value="F:carboxylic ester hydrolase activity"/>
    <property type="evidence" value="ECO:0007669"/>
    <property type="project" value="UniProtKB-KW"/>
</dbReference>
<keyword evidence="2" id="KW-0719">Serine esterase</keyword>
<dbReference type="InterPro" id="IPR002018">
    <property type="entry name" value="CarbesteraseB"/>
</dbReference>
<dbReference type="SUPFAM" id="SSF53474">
    <property type="entry name" value="alpha/beta-Hydrolases"/>
    <property type="match status" value="1"/>
</dbReference>
<name>A0A067R105_ZOONE</name>
<dbReference type="EMBL" id="KK852820">
    <property type="protein sequence ID" value="KDR15588.1"/>
    <property type="molecule type" value="Genomic_DNA"/>
</dbReference>
<keyword evidence="8" id="KW-1185">Reference proteome</keyword>
<accession>A0A067R105</accession>
<proteinExistence type="inferred from homology"/>
<gene>
    <name evidence="7" type="ORF">L798_10533</name>
</gene>
<evidence type="ECO:0000256" key="1">
    <source>
        <dbReference type="ARBA" id="ARBA00005964"/>
    </source>
</evidence>
<feature type="domain" description="Carboxylesterase type B" evidence="6">
    <location>
        <begin position="1"/>
        <end position="156"/>
    </location>
</feature>
<dbReference type="Gene3D" id="3.40.50.1820">
    <property type="entry name" value="alpha/beta hydrolase"/>
    <property type="match status" value="1"/>
</dbReference>
<reference evidence="7 8" key="1">
    <citation type="journal article" date="2014" name="Nat. Commun.">
        <title>Molecular traces of alternative social organization in a termite genome.</title>
        <authorList>
            <person name="Terrapon N."/>
            <person name="Li C."/>
            <person name="Robertson H.M."/>
            <person name="Ji L."/>
            <person name="Meng X."/>
            <person name="Booth W."/>
            <person name="Chen Z."/>
            <person name="Childers C.P."/>
            <person name="Glastad K.M."/>
            <person name="Gokhale K."/>
            <person name="Gowin J."/>
            <person name="Gronenberg W."/>
            <person name="Hermansen R.A."/>
            <person name="Hu H."/>
            <person name="Hunt B.G."/>
            <person name="Huylmans A.K."/>
            <person name="Khalil S.M."/>
            <person name="Mitchell R.D."/>
            <person name="Munoz-Torres M.C."/>
            <person name="Mustard J.A."/>
            <person name="Pan H."/>
            <person name="Reese J.T."/>
            <person name="Scharf M.E."/>
            <person name="Sun F."/>
            <person name="Vogel H."/>
            <person name="Xiao J."/>
            <person name="Yang W."/>
            <person name="Yang Z."/>
            <person name="Yang Z."/>
            <person name="Zhou J."/>
            <person name="Zhu J."/>
            <person name="Brent C.S."/>
            <person name="Elsik C.G."/>
            <person name="Goodisman M.A."/>
            <person name="Liberles D.A."/>
            <person name="Roe R.M."/>
            <person name="Vargo E.L."/>
            <person name="Vilcinskas A."/>
            <person name="Wang J."/>
            <person name="Bornberg-Bauer E."/>
            <person name="Korb J."/>
            <person name="Zhang G."/>
            <person name="Liebig J."/>
        </authorList>
    </citation>
    <scope>NUCLEOTIDE SEQUENCE [LARGE SCALE GENOMIC DNA]</scope>
    <source>
        <tissue evidence="7">Whole organism</tissue>
    </source>
</reference>
<dbReference type="PANTHER" id="PTHR43142">
    <property type="entry name" value="CARBOXYLIC ESTER HYDROLASE"/>
    <property type="match status" value="1"/>
</dbReference>
<keyword evidence="3 5" id="KW-0378">Hydrolase</keyword>
<dbReference type="STRING" id="136037.A0A067R105"/>
<organism evidence="7 8">
    <name type="scientific">Zootermopsis nevadensis</name>
    <name type="common">Dampwood termite</name>
    <dbReference type="NCBI Taxonomy" id="136037"/>
    <lineage>
        <taxon>Eukaryota</taxon>
        <taxon>Metazoa</taxon>
        <taxon>Ecdysozoa</taxon>
        <taxon>Arthropoda</taxon>
        <taxon>Hexapoda</taxon>
        <taxon>Insecta</taxon>
        <taxon>Pterygota</taxon>
        <taxon>Neoptera</taxon>
        <taxon>Polyneoptera</taxon>
        <taxon>Dictyoptera</taxon>
        <taxon>Blattodea</taxon>
        <taxon>Blattoidea</taxon>
        <taxon>Termitoidae</taxon>
        <taxon>Termopsidae</taxon>
        <taxon>Zootermopsis</taxon>
    </lineage>
</organism>
<dbReference type="OMA" id="ERFAYPQ"/>
<sequence length="156" mass="16833">EPWTGTYDATVQGSHCPQQDLMSGKFTGSEDCLFLNVFTKKLPEASEELKAVMVWIHGGCYKGGSSSPVVYGPDHILAEDVVLVTINYRLGLLGFLSLIEAGIPGNNGMKDQVLALRWVQRNIEHFGGDPGRVTIFGESAGGASVHFHLLSPMSRG</sequence>
<dbReference type="AlphaFoldDB" id="A0A067R105"/>
<dbReference type="eggNOG" id="KOG1516">
    <property type="taxonomic scope" value="Eukaryota"/>
</dbReference>
<evidence type="ECO:0000256" key="4">
    <source>
        <dbReference type="ARBA" id="ARBA00023180"/>
    </source>
</evidence>
<dbReference type="Pfam" id="PF00135">
    <property type="entry name" value="COesterase"/>
    <property type="match status" value="1"/>
</dbReference>
<evidence type="ECO:0000256" key="3">
    <source>
        <dbReference type="ARBA" id="ARBA00022801"/>
    </source>
</evidence>
<evidence type="ECO:0000313" key="7">
    <source>
        <dbReference type="EMBL" id="KDR15588.1"/>
    </source>
</evidence>
<feature type="non-terminal residue" evidence="7">
    <location>
        <position position="156"/>
    </location>
</feature>
<evidence type="ECO:0000256" key="2">
    <source>
        <dbReference type="ARBA" id="ARBA00022487"/>
    </source>
</evidence>
<dbReference type="PANTHER" id="PTHR43142:SF1">
    <property type="entry name" value="CARBOXYLIC ESTER HYDROLASE"/>
    <property type="match status" value="1"/>
</dbReference>
<dbReference type="InterPro" id="IPR019826">
    <property type="entry name" value="Carboxylesterase_B_AS"/>
</dbReference>
<evidence type="ECO:0000259" key="6">
    <source>
        <dbReference type="Pfam" id="PF00135"/>
    </source>
</evidence>
<dbReference type="InterPro" id="IPR029058">
    <property type="entry name" value="AB_hydrolase_fold"/>
</dbReference>